<dbReference type="EMBL" id="JAUEPS010000150">
    <property type="protein sequence ID" value="KAK0435437.1"/>
    <property type="molecule type" value="Genomic_DNA"/>
</dbReference>
<accession>A0AA39MID7</accession>
<proteinExistence type="predicted"/>
<organism evidence="2 3">
    <name type="scientific">Armillaria tabescens</name>
    <name type="common">Ringless honey mushroom</name>
    <name type="synonym">Agaricus tabescens</name>
    <dbReference type="NCBI Taxonomy" id="1929756"/>
    <lineage>
        <taxon>Eukaryota</taxon>
        <taxon>Fungi</taxon>
        <taxon>Dikarya</taxon>
        <taxon>Basidiomycota</taxon>
        <taxon>Agaricomycotina</taxon>
        <taxon>Agaricomycetes</taxon>
        <taxon>Agaricomycetidae</taxon>
        <taxon>Agaricales</taxon>
        <taxon>Marasmiineae</taxon>
        <taxon>Physalacriaceae</taxon>
        <taxon>Desarmillaria</taxon>
    </lineage>
</organism>
<evidence type="ECO:0000313" key="3">
    <source>
        <dbReference type="Proteomes" id="UP001175211"/>
    </source>
</evidence>
<evidence type="ECO:0000256" key="1">
    <source>
        <dbReference type="SAM" id="MobiDB-lite"/>
    </source>
</evidence>
<dbReference type="GeneID" id="85365258"/>
<gene>
    <name evidence="2" type="ORF">EV420DRAFT_320855</name>
</gene>
<comment type="caution">
    <text evidence="2">The sequence shown here is derived from an EMBL/GenBank/DDBJ whole genome shotgun (WGS) entry which is preliminary data.</text>
</comment>
<dbReference type="AlphaFoldDB" id="A0AA39MID7"/>
<evidence type="ECO:0000313" key="2">
    <source>
        <dbReference type="EMBL" id="KAK0435437.1"/>
    </source>
</evidence>
<sequence length="204" mass="22311">MVVNHHPATQCAAYVQKTPLTQRCTCEAQLCDHIAIDNPYRSAEPWAILDYFTDNNGPSSGVNATSFYNNAINVPFTPNSVLFPSASSHTDTFFHDTNLMPINAAPVLSPSPNHAFSPSRDAGNIPLTSTSISSPSARSSSSSNQSYIVQTQAYGSDDYFVQFPDHFMNNSYAFQLDGSATDENLYDQNVIYGPMPEDWSGPHT</sequence>
<reference evidence="2" key="1">
    <citation type="submission" date="2023-06" db="EMBL/GenBank/DDBJ databases">
        <authorList>
            <consortium name="Lawrence Berkeley National Laboratory"/>
            <person name="Ahrendt S."/>
            <person name="Sahu N."/>
            <person name="Indic B."/>
            <person name="Wong-Bajracharya J."/>
            <person name="Merenyi Z."/>
            <person name="Ke H.-M."/>
            <person name="Monk M."/>
            <person name="Kocsube S."/>
            <person name="Drula E."/>
            <person name="Lipzen A."/>
            <person name="Balint B."/>
            <person name="Henrissat B."/>
            <person name="Andreopoulos B."/>
            <person name="Martin F.M."/>
            <person name="Harder C.B."/>
            <person name="Rigling D."/>
            <person name="Ford K.L."/>
            <person name="Foster G.D."/>
            <person name="Pangilinan J."/>
            <person name="Papanicolaou A."/>
            <person name="Barry K."/>
            <person name="LaButti K."/>
            <person name="Viragh M."/>
            <person name="Koriabine M."/>
            <person name="Yan M."/>
            <person name="Riley R."/>
            <person name="Champramary S."/>
            <person name="Plett K.L."/>
            <person name="Tsai I.J."/>
            <person name="Slot J."/>
            <person name="Sipos G."/>
            <person name="Plett J."/>
            <person name="Nagy L.G."/>
            <person name="Grigoriev I.V."/>
        </authorList>
    </citation>
    <scope>NUCLEOTIDE SEQUENCE</scope>
    <source>
        <strain evidence="2">CCBAS 213</strain>
    </source>
</reference>
<feature type="region of interest" description="Disordered" evidence="1">
    <location>
        <begin position="111"/>
        <end position="144"/>
    </location>
</feature>
<dbReference type="RefSeq" id="XP_060321966.1">
    <property type="nucleotide sequence ID" value="XM_060481710.1"/>
</dbReference>
<name>A0AA39MID7_ARMTA</name>
<dbReference type="Proteomes" id="UP001175211">
    <property type="component" value="Unassembled WGS sequence"/>
</dbReference>
<feature type="compositionally biased region" description="Low complexity" evidence="1">
    <location>
        <begin position="129"/>
        <end position="144"/>
    </location>
</feature>
<keyword evidence="3" id="KW-1185">Reference proteome</keyword>
<protein>
    <submittedName>
        <fullName evidence="2">Uncharacterized protein</fullName>
    </submittedName>
</protein>